<organism evidence="3">
    <name type="scientific">Anisakis simplex</name>
    <name type="common">Herring worm</name>
    <dbReference type="NCBI Taxonomy" id="6269"/>
    <lineage>
        <taxon>Eukaryota</taxon>
        <taxon>Metazoa</taxon>
        <taxon>Ecdysozoa</taxon>
        <taxon>Nematoda</taxon>
        <taxon>Chromadorea</taxon>
        <taxon>Rhabditida</taxon>
        <taxon>Spirurina</taxon>
        <taxon>Ascaridomorpha</taxon>
        <taxon>Ascaridoidea</taxon>
        <taxon>Anisakidae</taxon>
        <taxon>Anisakis</taxon>
        <taxon>Anisakis simplex complex</taxon>
    </lineage>
</organism>
<dbReference type="OrthoDB" id="121932at2759"/>
<keyword evidence="2" id="KW-1185">Reference proteome</keyword>
<dbReference type="AlphaFoldDB" id="A0A0M3J8E1"/>
<name>A0A0M3J8E1_ANISI</name>
<dbReference type="Pfam" id="PF16065">
    <property type="entry name" value="DUF4807"/>
    <property type="match status" value="1"/>
</dbReference>
<evidence type="ECO:0000313" key="3">
    <source>
        <dbReference type="WBParaSite" id="ASIM_0000384401-mRNA-1"/>
    </source>
</evidence>
<evidence type="ECO:0000313" key="1">
    <source>
        <dbReference type="EMBL" id="VDK22083.1"/>
    </source>
</evidence>
<dbReference type="WBParaSite" id="ASIM_0000384401-mRNA-1">
    <property type="protein sequence ID" value="ASIM_0000384401-mRNA-1"/>
    <property type="gene ID" value="ASIM_0000384401"/>
</dbReference>
<accession>A0A0M3J8E1</accession>
<gene>
    <name evidence="1" type="ORF">ASIM_LOCUS3674</name>
</gene>
<reference evidence="1 2" key="2">
    <citation type="submission" date="2018-11" db="EMBL/GenBank/DDBJ databases">
        <authorList>
            <consortium name="Pathogen Informatics"/>
        </authorList>
    </citation>
    <scope>NUCLEOTIDE SEQUENCE [LARGE SCALE GENOMIC DNA]</scope>
</reference>
<sequence>MVLCNDEEEIWTVNVHFESPTVIVIVLSYESSQQLHPNQKNGSVRMFQSSDVETAPSCSSASPSRIKWLVSECFIRSTIHALLTSPYIIVNLIDRLSRDYSFNRKNALIIRTKLDQALCDRIDYRWDERISSIVYRAVQMECHLWILSTLGGAFSAMGDYYSNFAETAGRISVRQLRLAYEYGDPVLISRCKLYIALYLTQKCHFKKAAQIVR</sequence>
<dbReference type="Proteomes" id="UP000267096">
    <property type="component" value="Unassembled WGS sequence"/>
</dbReference>
<evidence type="ECO:0000313" key="2">
    <source>
        <dbReference type="Proteomes" id="UP000267096"/>
    </source>
</evidence>
<protein>
    <submittedName>
        <fullName evidence="3">Nuclear pore complex protein Nup85</fullName>
    </submittedName>
</protein>
<dbReference type="PANTHER" id="PTHR36693">
    <property type="entry name" value="GH02722P"/>
    <property type="match status" value="1"/>
</dbReference>
<dbReference type="PANTHER" id="PTHR36693:SF1">
    <property type="entry name" value="GH02722P"/>
    <property type="match status" value="1"/>
</dbReference>
<dbReference type="EMBL" id="UYRR01005871">
    <property type="protein sequence ID" value="VDK22083.1"/>
    <property type="molecule type" value="Genomic_DNA"/>
</dbReference>
<proteinExistence type="predicted"/>
<reference evidence="3" key="1">
    <citation type="submission" date="2017-02" db="UniProtKB">
        <authorList>
            <consortium name="WormBaseParasite"/>
        </authorList>
    </citation>
    <scope>IDENTIFICATION</scope>
</reference>
<dbReference type="InterPro" id="IPR032072">
    <property type="entry name" value="DUF4807"/>
</dbReference>